<dbReference type="Gene3D" id="3.30.70.270">
    <property type="match status" value="2"/>
</dbReference>
<proteinExistence type="predicted"/>
<keyword evidence="1" id="KW-0511">Multifunctional enzyme</keyword>
<name>A0AAF0QW68_SOLVR</name>
<dbReference type="PANTHER" id="PTHR37984">
    <property type="entry name" value="PROTEIN CBG26694"/>
    <property type="match status" value="1"/>
</dbReference>
<evidence type="ECO:0000313" key="4">
    <source>
        <dbReference type="EMBL" id="WMV29538.1"/>
    </source>
</evidence>
<dbReference type="GO" id="GO:0003824">
    <property type="term" value="F:catalytic activity"/>
    <property type="evidence" value="ECO:0007669"/>
    <property type="project" value="UniProtKB-KW"/>
</dbReference>
<dbReference type="InterPro" id="IPR000477">
    <property type="entry name" value="RT_dom"/>
</dbReference>
<sequence>MIIKEMDISHLMIHAQQMEEGKFKESSRETWVDFVIFDMTYFDIILSMTWLSPYYDVLNSNAKSVTIEIPVREKLEWERVYKPNPTKAICSIPARKLVGQGCLAYLAHIRDVEVLAPFTPRFIAWLCAPAAFMSLMNGVFKPFLHSFFIIFIDDILVYSVSEKEHAGHLCIVLGVLEREKLYAKFSKCEFWLTLVAFLRHAVSKEGVMVDPQNIEAVKIWVRTSTTTEVRSFDRLSSYYHRFVKDFISIATHLTRLTKVEVPFEWTMKIEEIFLKLKTLLTTSPILALLVEGKDFIVYCDVSHLGLGVVLMLTTVVFSLRIL</sequence>
<protein>
    <submittedName>
        <fullName evidence="4">Uncharacterized protein</fullName>
    </submittedName>
</protein>
<dbReference type="Pfam" id="PF17919">
    <property type="entry name" value="RT_RNaseH_2"/>
    <property type="match status" value="1"/>
</dbReference>
<dbReference type="InterPro" id="IPR041577">
    <property type="entry name" value="RT_RNaseH_2"/>
</dbReference>
<dbReference type="SUPFAM" id="SSF56672">
    <property type="entry name" value="DNA/RNA polymerases"/>
    <property type="match status" value="1"/>
</dbReference>
<dbReference type="InterPro" id="IPR043128">
    <property type="entry name" value="Rev_trsase/Diguanyl_cyclase"/>
</dbReference>
<dbReference type="InterPro" id="IPR043502">
    <property type="entry name" value="DNA/RNA_pol_sf"/>
</dbReference>
<keyword evidence="5" id="KW-1185">Reference proteome</keyword>
<dbReference type="Pfam" id="PF08284">
    <property type="entry name" value="RVP_2"/>
    <property type="match status" value="1"/>
</dbReference>
<evidence type="ECO:0000256" key="1">
    <source>
        <dbReference type="ARBA" id="ARBA00023268"/>
    </source>
</evidence>
<dbReference type="PANTHER" id="PTHR37984:SF5">
    <property type="entry name" value="PROTEIN NYNRIN-LIKE"/>
    <property type="match status" value="1"/>
</dbReference>
<dbReference type="EMBL" id="CP133616">
    <property type="protein sequence ID" value="WMV29538.1"/>
    <property type="molecule type" value="Genomic_DNA"/>
</dbReference>
<accession>A0AAF0QW68</accession>
<reference evidence="4" key="1">
    <citation type="submission" date="2023-08" db="EMBL/GenBank/DDBJ databases">
        <title>A de novo genome assembly of Solanum verrucosum Schlechtendal, a Mexican diploid species geographically isolated from the other diploid A-genome species in potato relatives.</title>
        <authorList>
            <person name="Hosaka K."/>
        </authorList>
    </citation>
    <scope>NUCLEOTIDE SEQUENCE</scope>
    <source>
        <tissue evidence="4">Young leaves</tissue>
    </source>
</reference>
<evidence type="ECO:0000259" key="3">
    <source>
        <dbReference type="Pfam" id="PF17919"/>
    </source>
</evidence>
<dbReference type="InterPro" id="IPR050951">
    <property type="entry name" value="Retrovirus_Pol_polyprotein"/>
</dbReference>
<feature type="domain" description="Reverse transcriptase" evidence="2">
    <location>
        <begin position="127"/>
        <end position="192"/>
    </location>
</feature>
<gene>
    <name evidence="4" type="ORF">MTR67_022923</name>
</gene>
<dbReference type="Pfam" id="PF00078">
    <property type="entry name" value="RVT_1"/>
    <property type="match status" value="1"/>
</dbReference>
<dbReference type="Proteomes" id="UP001234989">
    <property type="component" value="Chromosome 5"/>
</dbReference>
<evidence type="ECO:0000259" key="2">
    <source>
        <dbReference type="Pfam" id="PF00078"/>
    </source>
</evidence>
<evidence type="ECO:0000313" key="5">
    <source>
        <dbReference type="Proteomes" id="UP001234989"/>
    </source>
</evidence>
<dbReference type="AlphaFoldDB" id="A0AAF0QW68"/>
<organism evidence="4 5">
    <name type="scientific">Solanum verrucosum</name>
    <dbReference type="NCBI Taxonomy" id="315347"/>
    <lineage>
        <taxon>Eukaryota</taxon>
        <taxon>Viridiplantae</taxon>
        <taxon>Streptophyta</taxon>
        <taxon>Embryophyta</taxon>
        <taxon>Tracheophyta</taxon>
        <taxon>Spermatophyta</taxon>
        <taxon>Magnoliopsida</taxon>
        <taxon>eudicotyledons</taxon>
        <taxon>Gunneridae</taxon>
        <taxon>Pentapetalae</taxon>
        <taxon>asterids</taxon>
        <taxon>lamiids</taxon>
        <taxon>Solanales</taxon>
        <taxon>Solanaceae</taxon>
        <taxon>Solanoideae</taxon>
        <taxon>Solaneae</taxon>
        <taxon>Solanum</taxon>
    </lineage>
</organism>
<feature type="domain" description="Reverse transcriptase/retrotransposon-derived protein RNase H-like" evidence="3">
    <location>
        <begin position="265"/>
        <end position="311"/>
    </location>
</feature>
<dbReference type="FunFam" id="3.30.70.270:FF:000020">
    <property type="entry name" value="Transposon Tf2-6 polyprotein-like Protein"/>
    <property type="match status" value="1"/>
</dbReference>